<keyword evidence="2 7" id="KW-0812">Transmembrane</keyword>
<feature type="signal peptide" evidence="8">
    <location>
        <begin position="1"/>
        <end position="19"/>
    </location>
</feature>
<dbReference type="EMBL" id="BSPX01000028">
    <property type="protein sequence ID" value="GLT22622.1"/>
    <property type="molecule type" value="Genomic_DNA"/>
</dbReference>
<keyword evidence="8" id="KW-0732">Signal</keyword>
<keyword evidence="3 7" id="KW-1133">Transmembrane helix</keyword>
<proteinExistence type="inferred from homology"/>
<gene>
    <name evidence="9" type="ORF">GCM10007933_20820</name>
</gene>
<feature type="chain" id="PRO_5045474249" description="Flagellar protein" evidence="8">
    <location>
        <begin position="20"/>
        <end position="139"/>
    </location>
</feature>
<evidence type="ECO:0000313" key="10">
    <source>
        <dbReference type="Proteomes" id="UP001157167"/>
    </source>
</evidence>
<sequence>MRHLLPPAGLLLLSGPVLPADGSADVTGSVVQMLLGLALIIGLLIGSLHLLKRLGAGQGGKGGLLKVRGATSVGPRERVVLVEVADKVLVLGVSPGRITALHTLDAIDLPTAPGDTPSPAAGGADFQTWLKQTLERRPR</sequence>
<dbReference type="InterPro" id="IPR022781">
    <property type="entry name" value="Flagellar_biosynth_FliO"/>
</dbReference>
<accession>A0ABQ6FBQ1</accession>
<dbReference type="RefSeq" id="WP_284187911.1">
    <property type="nucleotide sequence ID" value="NZ_BSPX01000028.1"/>
</dbReference>
<dbReference type="PANTHER" id="PTHR38766:SF1">
    <property type="entry name" value="FLAGELLAR PROTEIN FLIO"/>
    <property type="match status" value="1"/>
</dbReference>
<evidence type="ECO:0000256" key="7">
    <source>
        <dbReference type="RuleBase" id="RU362064"/>
    </source>
</evidence>
<evidence type="ECO:0000313" key="9">
    <source>
        <dbReference type="EMBL" id="GLT22622.1"/>
    </source>
</evidence>
<evidence type="ECO:0000256" key="5">
    <source>
        <dbReference type="ARBA" id="ARBA00023143"/>
    </source>
</evidence>
<evidence type="ECO:0000256" key="3">
    <source>
        <dbReference type="ARBA" id="ARBA00022989"/>
    </source>
</evidence>
<evidence type="ECO:0000256" key="1">
    <source>
        <dbReference type="ARBA" id="ARBA00022475"/>
    </source>
</evidence>
<keyword evidence="10" id="KW-1185">Reference proteome</keyword>
<keyword evidence="1 7" id="KW-1003">Cell membrane</keyword>
<keyword evidence="4 7" id="KW-0472">Membrane</keyword>
<evidence type="ECO:0000256" key="4">
    <source>
        <dbReference type="ARBA" id="ARBA00023136"/>
    </source>
</evidence>
<reference evidence="10" key="1">
    <citation type="journal article" date="2019" name="Int. J. Syst. Evol. Microbiol.">
        <title>The Global Catalogue of Microorganisms (GCM) 10K type strain sequencing project: providing services to taxonomists for standard genome sequencing and annotation.</title>
        <authorList>
            <consortium name="The Broad Institute Genomics Platform"/>
            <consortium name="The Broad Institute Genome Sequencing Center for Infectious Disease"/>
            <person name="Wu L."/>
            <person name="Ma J."/>
        </authorList>
    </citation>
    <scope>NUCLEOTIDE SEQUENCE [LARGE SCALE GENOMIC DNA]</scope>
    <source>
        <strain evidence="10">NBRC 102407</strain>
    </source>
</reference>
<organism evidence="9 10">
    <name type="scientific">Zoogloea oryzae</name>
    <dbReference type="NCBI Taxonomy" id="310767"/>
    <lineage>
        <taxon>Bacteria</taxon>
        <taxon>Pseudomonadati</taxon>
        <taxon>Pseudomonadota</taxon>
        <taxon>Betaproteobacteria</taxon>
        <taxon>Rhodocyclales</taxon>
        <taxon>Zoogloeaceae</taxon>
        <taxon>Zoogloea</taxon>
    </lineage>
</organism>
<name>A0ABQ6FBQ1_9RHOO</name>
<dbReference type="Pfam" id="PF04347">
    <property type="entry name" value="FliO"/>
    <property type="match status" value="1"/>
</dbReference>
<evidence type="ECO:0000256" key="2">
    <source>
        <dbReference type="ARBA" id="ARBA00022692"/>
    </source>
</evidence>
<evidence type="ECO:0000256" key="6">
    <source>
        <dbReference type="ARBA" id="ARBA00037937"/>
    </source>
</evidence>
<comment type="caution">
    <text evidence="9">The sequence shown here is derived from an EMBL/GenBank/DDBJ whole genome shotgun (WGS) entry which is preliminary data.</text>
</comment>
<evidence type="ECO:0000256" key="8">
    <source>
        <dbReference type="SAM" id="SignalP"/>
    </source>
</evidence>
<comment type="subcellular location">
    <subcellularLocation>
        <location evidence="7">Cell membrane</location>
    </subcellularLocation>
    <subcellularLocation>
        <location evidence="7">Bacterial flagellum basal body</location>
    </subcellularLocation>
</comment>
<protein>
    <recommendedName>
        <fullName evidence="7">Flagellar protein</fullName>
    </recommendedName>
</protein>
<dbReference type="PANTHER" id="PTHR38766">
    <property type="entry name" value="FLAGELLAR PROTEIN FLIO"/>
    <property type="match status" value="1"/>
</dbReference>
<feature type="transmembrane region" description="Helical" evidence="7">
    <location>
        <begin position="29"/>
        <end position="51"/>
    </location>
</feature>
<dbReference type="Proteomes" id="UP001157167">
    <property type="component" value="Unassembled WGS sequence"/>
</dbReference>
<keyword evidence="5 7" id="KW-0975">Bacterial flagellum</keyword>
<dbReference type="NCBIfam" id="TIGR03500">
    <property type="entry name" value="FliO_TIGR"/>
    <property type="match status" value="1"/>
</dbReference>
<comment type="similarity">
    <text evidence="6 7">Belongs to the FliO/MopB family.</text>
</comment>
<dbReference type="InterPro" id="IPR052205">
    <property type="entry name" value="FliO/MopB"/>
</dbReference>